<reference evidence="3" key="1">
    <citation type="submission" date="2022-11" db="EMBL/GenBank/DDBJ databases">
        <title>Centuries of genome instability and evolution in soft-shell clam transmissible cancer (bioRxiv).</title>
        <authorList>
            <person name="Hart S.F.M."/>
            <person name="Yonemitsu M.A."/>
            <person name="Giersch R.M."/>
            <person name="Beal B.F."/>
            <person name="Arriagada G."/>
            <person name="Davis B.W."/>
            <person name="Ostrander E.A."/>
            <person name="Goff S.P."/>
            <person name="Metzger M.J."/>
        </authorList>
    </citation>
    <scope>NUCLEOTIDE SEQUENCE</scope>
    <source>
        <strain evidence="3">MELC-2E11</strain>
        <tissue evidence="3">Siphon/mantle</tissue>
    </source>
</reference>
<dbReference type="Gene3D" id="3.90.215.10">
    <property type="entry name" value="Gamma Fibrinogen, chain A, domain 1"/>
    <property type="match status" value="1"/>
</dbReference>
<dbReference type="SMART" id="SM00186">
    <property type="entry name" value="FBG"/>
    <property type="match status" value="1"/>
</dbReference>
<dbReference type="InterPro" id="IPR020837">
    <property type="entry name" value="Fibrinogen_CS"/>
</dbReference>
<dbReference type="InterPro" id="IPR014716">
    <property type="entry name" value="Fibrinogen_a/b/g_C_1"/>
</dbReference>
<name>A0ABY7GAR5_MYAAR</name>
<evidence type="ECO:0000313" key="3">
    <source>
        <dbReference type="EMBL" id="WAR31215.1"/>
    </source>
</evidence>
<feature type="non-terminal residue" evidence="3">
    <location>
        <position position="1"/>
    </location>
</feature>
<keyword evidence="1" id="KW-1015">Disulfide bond</keyword>
<protein>
    <submittedName>
        <fullName evidence="3">FCN1-like protein</fullName>
    </submittedName>
</protein>
<organism evidence="3 4">
    <name type="scientific">Mya arenaria</name>
    <name type="common">Soft-shell clam</name>
    <dbReference type="NCBI Taxonomy" id="6604"/>
    <lineage>
        <taxon>Eukaryota</taxon>
        <taxon>Metazoa</taxon>
        <taxon>Spiralia</taxon>
        <taxon>Lophotrochozoa</taxon>
        <taxon>Mollusca</taxon>
        <taxon>Bivalvia</taxon>
        <taxon>Autobranchia</taxon>
        <taxon>Heteroconchia</taxon>
        <taxon>Euheterodonta</taxon>
        <taxon>Imparidentia</taxon>
        <taxon>Neoheterodontei</taxon>
        <taxon>Myida</taxon>
        <taxon>Myoidea</taxon>
        <taxon>Myidae</taxon>
        <taxon>Mya</taxon>
    </lineage>
</organism>
<dbReference type="PANTHER" id="PTHR19143">
    <property type="entry name" value="FIBRINOGEN/TENASCIN/ANGIOPOEITIN"/>
    <property type="match status" value="1"/>
</dbReference>
<evidence type="ECO:0000259" key="2">
    <source>
        <dbReference type="PROSITE" id="PS51406"/>
    </source>
</evidence>
<dbReference type="Pfam" id="PF00147">
    <property type="entry name" value="Fibrinogen_C"/>
    <property type="match status" value="1"/>
</dbReference>
<gene>
    <name evidence="3" type="ORF">MAR_033757</name>
</gene>
<evidence type="ECO:0000256" key="1">
    <source>
        <dbReference type="ARBA" id="ARBA00023157"/>
    </source>
</evidence>
<dbReference type="PROSITE" id="PS51406">
    <property type="entry name" value="FIBRINOGEN_C_2"/>
    <property type="match status" value="1"/>
</dbReference>
<accession>A0ABY7GAR5</accession>
<keyword evidence="4" id="KW-1185">Reference proteome</keyword>
<dbReference type="InterPro" id="IPR002181">
    <property type="entry name" value="Fibrinogen_a/b/g_C_dom"/>
</dbReference>
<dbReference type="PANTHER" id="PTHR19143:SF444">
    <property type="entry name" value="PROTEIN SCABROUS"/>
    <property type="match status" value="1"/>
</dbReference>
<dbReference type="PROSITE" id="PS00514">
    <property type="entry name" value="FIBRINOGEN_C_1"/>
    <property type="match status" value="1"/>
</dbReference>
<dbReference type="EMBL" id="CP111028">
    <property type="protein sequence ID" value="WAR31215.1"/>
    <property type="molecule type" value="Genomic_DNA"/>
</dbReference>
<proteinExistence type="predicted"/>
<dbReference type="SUPFAM" id="SSF56496">
    <property type="entry name" value="Fibrinogen C-terminal domain-like"/>
    <property type="match status" value="1"/>
</dbReference>
<dbReference type="InterPro" id="IPR036056">
    <property type="entry name" value="Fibrinogen-like_C"/>
</dbReference>
<dbReference type="InterPro" id="IPR050373">
    <property type="entry name" value="Fibrinogen_C-term_domain"/>
</dbReference>
<evidence type="ECO:0000313" key="4">
    <source>
        <dbReference type="Proteomes" id="UP001164746"/>
    </source>
</evidence>
<dbReference type="Proteomes" id="UP001164746">
    <property type="component" value="Chromosome 17"/>
</dbReference>
<feature type="domain" description="Fibrinogen C-terminal" evidence="2">
    <location>
        <begin position="1"/>
        <end position="173"/>
    </location>
</feature>
<sequence length="173" mass="20060">VFQKRFNGSVNFYRPFADYEEGFGSIYGEFWLGLKWLHEFTAHGTFELRVDIETANGTMAYDHYRLFSVAEGSDYTVHLGLRVFSHGLTTENQLTYMNGMNFSTYDHDRDNAGDINCAFSHKGGWWYNSCYHANLNGLYLVPGTHDMNSMCYGSYDGFHHESLKTSKMMFRRV</sequence>